<dbReference type="PANTHER" id="PTHR33527">
    <property type="entry name" value="OS07G0274300 PROTEIN"/>
    <property type="match status" value="1"/>
</dbReference>
<sequence length="336" mass="38222">MDYYYVQLEHLITALLYLTVENLVMDNTKLTLADLKFFHAIDMLLYILLVKDLARNPYESLQIMGIWLWLERGFFNMISKGENRLNFCNIISKIFNLPPFLINEIADEAVLCLKCINNQFPSPFSPEAAIIPLTHNLMKNDISLQFFLENSYVIFHEVQRLISDIYIPMLSDIMETARHGGFNPSPEQSPSGPTQSPDDSLSRSLSSLSIGGETSQARARAHENEASRPNRTMFVTFSKGYPVTEDEVRGFFTRIFGDCIESFYMHEVGDDEQALYAVVVFERLSIIQIILDGESKAKFSINGKHVWMRQFVPRGGRGILPCGCFSVGPSTCPHHQ</sequence>
<dbReference type="EMBL" id="WHWC01000016">
    <property type="protein sequence ID" value="KAG8367149.1"/>
    <property type="molecule type" value="Genomic_DNA"/>
</dbReference>
<gene>
    <name evidence="2" type="ORF">BUALT_Bualt16G0042600</name>
</gene>
<reference evidence="2" key="1">
    <citation type="submission" date="2019-10" db="EMBL/GenBank/DDBJ databases">
        <authorList>
            <person name="Zhang R."/>
            <person name="Pan Y."/>
            <person name="Wang J."/>
            <person name="Ma R."/>
            <person name="Yu S."/>
        </authorList>
    </citation>
    <scope>NUCLEOTIDE SEQUENCE</scope>
    <source>
        <strain evidence="2">LA-IB0</strain>
        <tissue evidence="2">Leaf</tissue>
    </source>
</reference>
<dbReference type="PANTHER" id="PTHR33527:SF14">
    <property type="entry name" value="OS07G0274300 PROTEIN"/>
    <property type="match status" value="1"/>
</dbReference>
<dbReference type="AlphaFoldDB" id="A0AAV6WAR6"/>
<dbReference type="Proteomes" id="UP000826271">
    <property type="component" value="Unassembled WGS sequence"/>
</dbReference>
<organism evidence="2 3">
    <name type="scientific">Buddleja alternifolia</name>
    <dbReference type="NCBI Taxonomy" id="168488"/>
    <lineage>
        <taxon>Eukaryota</taxon>
        <taxon>Viridiplantae</taxon>
        <taxon>Streptophyta</taxon>
        <taxon>Embryophyta</taxon>
        <taxon>Tracheophyta</taxon>
        <taxon>Spermatophyta</taxon>
        <taxon>Magnoliopsida</taxon>
        <taxon>eudicotyledons</taxon>
        <taxon>Gunneridae</taxon>
        <taxon>Pentapetalae</taxon>
        <taxon>asterids</taxon>
        <taxon>lamiids</taxon>
        <taxon>Lamiales</taxon>
        <taxon>Scrophulariaceae</taxon>
        <taxon>Buddlejeae</taxon>
        <taxon>Buddleja</taxon>
    </lineage>
</organism>
<name>A0AAV6WAR6_9LAMI</name>
<accession>A0AAV6WAR6</accession>
<protein>
    <recommendedName>
        <fullName evidence="4">RRM domain-containing protein</fullName>
    </recommendedName>
</protein>
<proteinExistence type="predicted"/>
<evidence type="ECO:0000313" key="2">
    <source>
        <dbReference type="EMBL" id="KAG8367149.1"/>
    </source>
</evidence>
<feature type="compositionally biased region" description="Polar residues" evidence="1">
    <location>
        <begin position="185"/>
        <end position="199"/>
    </location>
</feature>
<keyword evidence="3" id="KW-1185">Reference proteome</keyword>
<evidence type="ECO:0000313" key="3">
    <source>
        <dbReference type="Proteomes" id="UP000826271"/>
    </source>
</evidence>
<evidence type="ECO:0008006" key="4">
    <source>
        <dbReference type="Google" id="ProtNLM"/>
    </source>
</evidence>
<evidence type="ECO:0000256" key="1">
    <source>
        <dbReference type="SAM" id="MobiDB-lite"/>
    </source>
</evidence>
<feature type="region of interest" description="Disordered" evidence="1">
    <location>
        <begin position="178"/>
        <end position="206"/>
    </location>
</feature>
<comment type="caution">
    <text evidence="2">The sequence shown here is derived from an EMBL/GenBank/DDBJ whole genome shotgun (WGS) entry which is preliminary data.</text>
</comment>